<protein>
    <submittedName>
        <fullName evidence="6">LLM class F420-dependent oxidoreductase</fullName>
    </submittedName>
</protein>
<keyword evidence="2" id="KW-0288">FMN</keyword>
<evidence type="ECO:0000259" key="5">
    <source>
        <dbReference type="Pfam" id="PF00296"/>
    </source>
</evidence>
<evidence type="ECO:0000256" key="1">
    <source>
        <dbReference type="ARBA" id="ARBA00022630"/>
    </source>
</evidence>
<reference evidence="6 7" key="1">
    <citation type="journal article" date="2015" name="Int. J. Syst. Evol. Microbiol.">
        <title>Amycolatopsis rhabdoformis sp. nov., an actinomycete isolated from a tropical forest soil.</title>
        <authorList>
            <person name="Souza W.R."/>
            <person name="Silva R.E."/>
            <person name="Goodfellow M."/>
            <person name="Busarakam K."/>
            <person name="Figueiro F.S."/>
            <person name="Ferreira D."/>
            <person name="Rodrigues-Filho E."/>
            <person name="Moraes L.A.B."/>
            <person name="Zucchi T.D."/>
        </authorList>
    </citation>
    <scope>NUCLEOTIDE SEQUENCE [LARGE SCALE GENOMIC DNA]</scope>
    <source>
        <strain evidence="6 7">NCIMB 14900</strain>
    </source>
</reference>
<evidence type="ECO:0000313" key="7">
    <source>
        <dbReference type="Proteomes" id="UP001330812"/>
    </source>
</evidence>
<dbReference type="PANTHER" id="PTHR42847">
    <property type="entry name" value="ALKANESULFONATE MONOOXYGENASE"/>
    <property type="match status" value="1"/>
</dbReference>
<dbReference type="InterPro" id="IPR036661">
    <property type="entry name" value="Luciferase-like_sf"/>
</dbReference>
<evidence type="ECO:0000313" key="6">
    <source>
        <dbReference type="EMBL" id="WSE29657.1"/>
    </source>
</evidence>
<evidence type="ECO:0000256" key="4">
    <source>
        <dbReference type="ARBA" id="ARBA00023033"/>
    </source>
</evidence>
<dbReference type="RefSeq" id="WP_326568617.1">
    <property type="nucleotide sequence ID" value="NZ_CP142149.1"/>
</dbReference>
<organism evidence="6 7">
    <name type="scientific">Amycolatopsis rhabdoformis</name>
    <dbReference type="NCBI Taxonomy" id="1448059"/>
    <lineage>
        <taxon>Bacteria</taxon>
        <taxon>Bacillati</taxon>
        <taxon>Actinomycetota</taxon>
        <taxon>Actinomycetes</taxon>
        <taxon>Pseudonocardiales</taxon>
        <taxon>Pseudonocardiaceae</taxon>
        <taxon>Amycolatopsis</taxon>
    </lineage>
</organism>
<dbReference type="InterPro" id="IPR050172">
    <property type="entry name" value="SsuD_RutA_monooxygenase"/>
</dbReference>
<evidence type="ECO:0000256" key="3">
    <source>
        <dbReference type="ARBA" id="ARBA00023002"/>
    </source>
</evidence>
<keyword evidence="7" id="KW-1185">Reference proteome</keyword>
<dbReference type="Proteomes" id="UP001330812">
    <property type="component" value="Chromosome"/>
</dbReference>
<dbReference type="InterPro" id="IPR011251">
    <property type="entry name" value="Luciferase-like_dom"/>
</dbReference>
<dbReference type="SUPFAM" id="SSF51679">
    <property type="entry name" value="Bacterial luciferase-like"/>
    <property type="match status" value="1"/>
</dbReference>
<keyword evidence="1" id="KW-0285">Flavoprotein</keyword>
<dbReference type="EMBL" id="CP142149">
    <property type="protein sequence ID" value="WSE29657.1"/>
    <property type="molecule type" value="Genomic_DNA"/>
</dbReference>
<keyword evidence="3" id="KW-0560">Oxidoreductase</keyword>
<accession>A0ABZ1I757</accession>
<dbReference type="PANTHER" id="PTHR42847:SF8">
    <property type="entry name" value="CONSERVED PROTEIN"/>
    <property type="match status" value="1"/>
</dbReference>
<feature type="domain" description="Luciferase-like" evidence="5">
    <location>
        <begin position="13"/>
        <end position="223"/>
    </location>
</feature>
<evidence type="ECO:0000256" key="2">
    <source>
        <dbReference type="ARBA" id="ARBA00022643"/>
    </source>
</evidence>
<sequence length="274" mass="30701">MTKPVRIGVQLVQGGAGVTYRRLRDKVLEIEDAGTDVLFCYDHFNVPVGSIDAEKGIYAHGEQPDVENFEAWSVLSAWAEQTERIELGVLVSGMGYRNPDLLADMARTVDHISGGRLILGVGAGWYEKDYERYGFEFGTVGSRMKAFADGLDRIEHRLSVLKPAPQRKIPILIGGGGEKKTLPLVARYADIWHYFDNLDTLAHKNKILRENTDALGRDHREIERSQEWAGLDLADAYADAGVTLFTLVLWSPHDLTELHKALAWRDERNKRAAA</sequence>
<keyword evidence="4" id="KW-0503">Monooxygenase</keyword>
<gene>
    <name evidence="6" type="ORF">VSH64_43850</name>
</gene>
<dbReference type="InterPro" id="IPR022480">
    <property type="entry name" value="F420_MSMEG2906"/>
</dbReference>
<proteinExistence type="predicted"/>
<dbReference type="Gene3D" id="3.20.20.30">
    <property type="entry name" value="Luciferase-like domain"/>
    <property type="match status" value="1"/>
</dbReference>
<dbReference type="Pfam" id="PF00296">
    <property type="entry name" value="Bac_luciferase"/>
    <property type="match status" value="1"/>
</dbReference>
<name>A0ABZ1I757_9PSEU</name>
<dbReference type="NCBIfam" id="TIGR03856">
    <property type="entry name" value="F420_MSMEG_2906"/>
    <property type="match status" value="1"/>
</dbReference>